<dbReference type="EMBL" id="JAVHJV010000002">
    <property type="protein sequence ID" value="KAK5944985.1"/>
    <property type="molecule type" value="Genomic_DNA"/>
</dbReference>
<evidence type="ECO:0000313" key="3">
    <source>
        <dbReference type="Proteomes" id="UP001334248"/>
    </source>
</evidence>
<comment type="caution">
    <text evidence="2">The sequence shown here is derived from an EMBL/GenBank/DDBJ whole genome shotgun (WGS) entry which is preliminary data.</text>
</comment>
<protein>
    <submittedName>
        <fullName evidence="2">Uncharacterized protein</fullName>
    </submittedName>
</protein>
<evidence type="ECO:0000313" key="2">
    <source>
        <dbReference type="EMBL" id="KAK5944985.1"/>
    </source>
</evidence>
<evidence type="ECO:0000256" key="1">
    <source>
        <dbReference type="SAM" id="SignalP"/>
    </source>
</evidence>
<keyword evidence="1" id="KW-0732">Signal</keyword>
<dbReference type="Proteomes" id="UP001334248">
    <property type="component" value="Unassembled WGS sequence"/>
</dbReference>
<gene>
    <name evidence="2" type="ORF">PMZ80_002188</name>
</gene>
<sequence length="305" mass="34507">MALLTLLRALPSFAVGVVQLSPTLLLSAWRTLQDILDDPVMITTVVERSQILTPLTPDGRPYGQRNYDCILLILDSALAERIPLWTARLQHQSSQEWSIPDFKLKAEPRIDMSLRLVSKDFSRRTMDRMAQQFDGTVHQEYWFDITHNHTNKITALGPVRELTRHVSWACQLRDVDLHLVANLPHVNKIAALADHGRTRPISCMLPALDAPQHAILSAIPDNVLLYSVAGAVANEKGRPVLFQGGAYEDFLWDPELLWQSHIELVAKFSFGLVGSNFDIVCYAVLKQDGNHEIYGKRLEKGSLWW</sequence>
<keyword evidence="3" id="KW-1185">Reference proteome</keyword>
<name>A0ABR0RWM6_9EURO</name>
<feature type="signal peptide" evidence="1">
    <location>
        <begin position="1"/>
        <end position="16"/>
    </location>
</feature>
<reference evidence="2 3" key="1">
    <citation type="journal article" date="2023" name="Res Sq">
        <title>Genomic and morphological characterization of Knufia obscura isolated from the Mars 2020 spacecraft assembly facility.</title>
        <authorList>
            <person name="Chander A.M."/>
            <person name="Teixeira M.M."/>
            <person name="Singh N.K."/>
            <person name="Williams M.P."/>
            <person name="Parker C.W."/>
            <person name="Leo P."/>
            <person name="Stajich J.E."/>
            <person name="Torok T."/>
            <person name="Tighe S."/>
            <person name="Mason C.E."/>
            <person name="Venkateswaran K."/>
        </authorList>
    </citation>
    <scope>NUCLEOTIDE SEQUENCE [LARGE SCALE GENOMIC DNA]</scope>
    <source>
        <strain evidence="2 3">CCFEE 5817</strain>
    </source>
</reference>
<dbReference type="RefSeq" id="XP_064733075.1">
    <property type="nucleotide sequence ID" value="XM_064870622.1"/>
</dbReference>
<dbReference type="GeneID" id="89995637"/>
<proteinExistence type="predicted"/>
<accession>A0ABR0RWM6</accession>
<organism evidence="2 3">
    <name type="scientific">Knufia obscura</name>
    <dbReference type="NCBI Taxonomy" id="1635080"/>
    <lineage>
        <taxon>Eukaryota</taxon>
        <taxon>Fungi</taxon>
        <taxon>Dikarya</taxon>
        <taxon>Ascomycota</taxon>
        <taxon>Pezizomycotina</taxon>
        <taxon>Eurotiomycetes</taxon>
        <taxon>Chaetothyriomycetidae</taxon>
        <taxon>Chaetothyriales</taxon>
        <taxon>Trichomeriaceae</taxon>
        <taxon>Knufia</taxon>
    </lineage>
</organism>
<feature type="chain" id="PRO_5046183913" evidence="1">
    <location>
        <begin position="17"/>
        <end position="305"/>
    </location>
</feature>